<feature type="compositionally biased region" description="Low complexity" evidence="1">
    <location>
        <begin position="1"/>
        <end position="14"/>
    </location>
</feature>
<reference evidence="2 3" key="1">
    <citation type="submission" date="2016-11" db="EMBL/GenBank/DDBJ databases">
        <authorList>
            <person name="Jaros S."/>
            <person name="Januszkiewicz K."/>
            <person name="Wedrychowicz H."/>
        </authorList>
    </citation>
    <scope>NUCLEOTIDE SEQUENCE [LARGE SCALE GENOMIC DNA]</scope>
    <source>
        <strain evidence="2 3">CGMCC 4.5723</strain>
    </source>
</reference>
<keyword evidence="3" id="KW-1185">Reference proteome</keyword>
<gene>
    <name evidence="2" type="ORF">SAMN05421803_12282</name>
</gene>
<dbReference type="RefSeq" id="WP_073382840.1">
    <property type="nucleotide sequence ID" value="NZ_FQZK01000022.1"/>
</dbReference>
<protein>
    <submittedName>
        <fullName evidence="2">Uncharacterized protein</fullName>
    </submittedName>
</protein>
<evidence type="ECO:0000313" key="3">
    <source>
        <dbReference type="Proteomes" id="UP000184452"/>
    </source>
</evidence>
<dbReference type="STRING" id="758803.SAMN05421803_12282"/>
<accession>A0A1M6T887</accession>
<proteinExistence type="predicted"/>
<sequence>MATLTTPTTAPPIAAEEETCGMCNGTRGTWETGDGASPGKSLRRWVPCTGCNGTGKVGK</sequence>
<dbReference type="EMBL" id="FQZK01000022">
    <property type="protein sequence ID" value="SHK53160.1"/>
    <property type="molecule type" value="Genomic_DNA"/>
</dbReference>
<dbReference type="OrthoDB" id="3543294at2"/>
<name>A0A1M6T887_9ACTN</name>
<dbReference type="Proteomes" id="UP000184452">
    <property type="component" value="Unassembled WGS sequence"/>
</dbReference>
<feature type="region of interest" description="Disordered" evidence="1">
    <location>
        <begin position="1"/>
        <end position="41"/>
    </location>
</feature>
<evidence type="ECO:0000256" key="1">
    <source>
        <dbReference type="SAM" id="MobiDB-lite"/>
    </source>
</evidence>
<evidence type="ECO:0000313" key="2">
    <source>
        <dbReference type="EMBL" id="SHK53160.1"/>
    </source>
</evidence>
<organism evidence="2 3">
    <name type="scientific">Nocardiopsis flavescens</name>
    <dbReference type="NCBI Taxonomy" id="758803"/>
    <lineage>
        <taxon>Bacteria</taxon>
        <taxon>Bacillati</taxon>
        <taxon>Actinomycetota</taxon>
        <taxon>Actinomycetes</taxon>
        <taxon>Streptosporangiales</taxon>
        <taxon>Nocardiopsidaceae</taxon>
        <taxon>Nocardiopsis</taxon>
    </lineage>
</organism>
<dbReference type="AlphaFoldDB" id="A0A1M6T887"/>